<sequence length="101" mass="11550">TAVSELISIISSLSPIGVMSFLGGFLLLSIDGQMNLWIVKICESFKIHKFIFLVFLDVDIFPDRWGYTHQSVCYNLLNTASFVFSVYFIFNILIIILISYQ</sequence>
<feature type="transmembrane region" description="Helical" evidence="1">
    <location>
        <begin position="6"/>
        <end position="30"/>
    </location>
</feature>
<keyword evidence="1" id="KW-0812">Transmembrane</keyword>
<keyword evidence="3" id="KW-1185">Reference proteome</keyword>
<name>A0AAD8A9E2_DIPPU</name>
<evidence type="ECO:0000313" key="2">
    <source>
        <dbReference type="EMBL" id="KAJ9594167.1"/>
    </source>
</evidence>
<feature type="non-terminal residue" evidence="2">
    <location>
        <position position="1"/>
    </location>
</feature>
<accession>A0AAD8A9E2</accession>
<reference evidence="2" key="2">
    <citation type="submission" date="2023-05" db="EMBL/GenBank/DDBJ databases">
        <authorList>
            <person name="Fouks B."/>
        </authorList>
    </citation>
    <scope>NUCLEOTIDE SEQUENCE</scope>
    <source>
        <strain evidence="2">Stay&amp;Tobe</strain>
        <tissue evidence="2">Testes</tissue>
    </source>
</reference>
<dbReference type="AlphaFoldDB" id="A0AAD8A9E2"/>
<proteinExistence type="predicted"/>
<evidence type="ECO:0000256" key="1">
    <source>
        <dbReference type="SAM" id="Phobius"/>
    </source>
</evidence>
<feature type="non-terminal residue" evidence="2">
    <location>
        <position position="101"/>
    </location>
</feature>
<keyword evidence="1" id="KW-1133">Transmembrane helix</keyword>
<reference evidence="2" key="1">
    <citation type="journal article" date="2023" name="IScience">
        <title>Live-bearing cockroach genome reveals convergent evolutionary mechanisms linked to viviparity in insects and beyond.</title>
        <authorList>
            <person name="Fouks B."/>
            <person name="Harrison M.C."/>
            <person name="Mikhailova A.A."/>
            <person name="Marchal E."/>
            <person name="English S."/>
            <person name="Carruthers M."/>
            <person name="Jennings E.C."/>
            <person name="Chiamaka E.L."/>
            <person name="Frigard R.A."/>
            <person name="Pippel M."/>
            <person name="Attardo G.M."/>
            <person name="Benoit J.B."/>
            <person name="Bornberg-Bauer E."/>
            <person name="Tobe S.S."/>
        </authorList>
    </citation>
    <scope>NUCLEOTIDE SEQUENCE</scope>
    <source>
        <strain evidence="2">Stay&amp;Tobe</strain>
    </source>
</reference>
<keyword evidence="1" id="KW-0472">Membrane</keyword>
<organism evidence="2 3">
    <name type="scientific">Diploptera punctata</name>
    <name type="common">Pacific beetle cockroach</name>
    <dbReference type="NCBI Taxonomy" id="6984"/>
    <lineage>
        <taxon>Eukaryota</taxon>
        <taxon>Metazoa</taxon>
        <taxon>Ecdysozoa</taxon>
        <taxon>Arthropoda</taxon>
        <taxon>Hexapoda</taxon>
        <taxon>Insecta</taxon>
        <taxon>Pterygota</taxon>
        <taxon>Neoptera</taxon>
        <taxon>Polyneoptera</taxon>
        <taxon>Dictyoptera</taxon>
        <taxon>Blattodea</taxon>
        <taxon>Blaberoidea</taxon>
        <taxon>Blaberidae</taxon>
        <taxon>Diplopterinae</taxon>
        <taxon>Diploptera</taxon>
    </lineage>
</organism>
<protein>
    <submittedName>
        <fullName evidence="2">Uncharacterized protein</fullName>
    </submittedName>
</protein>
<comment type="caution">
    <text evidence="2">The sequence shown here is derived from an EMBL/GenBank/DDBJ whole genome shotgun (WGS) entry which is preliminary data.</text>
</comment>
<dbReference type="Proteomes" id="UP001233999">
    <property type="component" value="Unassembled WGS sequence"/>
</dbReference>
<feature type="transmembrane region" description="Helical" evidence="1">
    <location>
        <begin position="79"/>
        <end position="100"/>
    </location>
</feature>
<evidence type="ECO:0000313" key="3">
    <source>
        <dbReference type="Proteomes" id="UP001233999"/>
    </source>
</evidence>
<dbReference type="EMBL" id="JASPKZ010003066">
    <property type="protein sequence ID" value="KAJ9594167.1"/>
    <property type="molecule type" value="Genomic_DNA"/>
</dbReference>
<gene>
    <name evidence="2" type="ORF">L9F63_014423</name>
</gene>